<keyword evidence="3 4" id="KW-0810">Translation regulation</keyword>
<accession>A0A6G4A4V3</accession>
<keyword evidence="5" id="KW-0966">Cell projection</keyword>
<keyword evidence="4" id="KW-0143">Chaperone</keyword>
<dbReference type="InterPro" id="IPR003775">
    <property type="entry name" value="Flagellar_assembly_factor_FliW"/>
</dbReference>
<protein>
    <recommendedName>
        <fullName evidence="4">Flagellar assembly factor FliW</fullName>
    </recommendedName>
</protein>
<comment type="function">
    <text evidence="4">Acts as an anti-CsrA protein, binds CsrA and prevents it from repressing translation of its target genes, one of which is flagellin. Binds to flagellin and participates in the assembly of the flagellum.</text>
</comment>
<dbReference type="InterPro" id="IPR024046">
    <property type="entry name" value="Flagellar_assmbl_FliW_dom_sf"/>
</dbReference>
<dbReference type="GO" id="GO:0005737">
    <property type="term" value="C:cytoplasm"/>
    <property type="evidence" value="ECO:0007669"/>
    <property type="project" value="UniProtKB-SubCell"/>
</dbReference>
<evidence type="ECO:0000256" key="1">
    <source>
        <dbReference type="ARBA" id="ARBA00022490"/>
    </source>
</evidence>
<proteinExistence type="inferred from homology"/>
<dbReference type="PANTHER" id="PTHR39190">
    <property type="entry name" value="FLAGELLAR ASSEMBLY FACTOR FLIW"/>
    <property type="match status" value="1"/>
</dbReference>
<sequence length="151" mass="17518">MLLDTIMLGEINYEEEEVITFAQGIPGFEKLQRYLVIKSSEEDPVAYLQSIDESRMHFVITNPFYIHAEYEFHIDTADQIELEIKSQSDVEVWSILTTHEHIQETTINLLAPIIINKNSKQAKQIILHSTEYRTKHRLLDLMVAASQNEGE</sequence>
<keyword evidence="2 4" id="KW-1005">Bacterial flagellum biogenesis</keyword>
<dbReference type="Gene3D" id="2.30.290.10">
    <property type="entry name" value="BH3618-like"/>
    <property type="match status" value="1"/>
</dbReference>
<evidence type="ECO:0000313" key="5">
    <source>
        <dbReference type="EMBL" id="NEW08851.1"/>
    </source>
</evidence>
<comment type="subcellular location">
    <subcellularLocation>
        <location evidence="4">Cytoplasm</location>
    </subcellularLocation>
</comment>
<gene>
    <name evidence="4" type="primary">fliW</name>
    <name evidence="5" type="ORF">GK047_22910</name>
</gene>
<evidence type="ECO:0000256" key="2">
    <source>
        <dbReference type="ARBA" id="ARBA00022795"/>
    </source>
</evidence>
<comment type="subunit">
    <text evidence="4">Interacts with translational regulator CsrA and flagellin(s).</text>
</comment>
<name>A0A6G4A4V3_9BACL</name>
<keyword evidence="5" id="KW-0969">Cilium</keyword>
<keyword evidence="1 4" id="KW-0963">Cytoplasm</keyword>
<comment type="caution">
    <text evidence="5">The sequence shown here is derived from an EMBL/GenBank/DDBJ whole genome shotgun (WGS) entry which is preliminary data.</text>
</comment>
<dbReference type="HAMAP" id="MF_01185">
    <property type="entry name" value="FliW"/>
    <property type="match status" value="1"/>
</dbReference>
<evidence type="ECO:0000256" key="4">
    <source>
        <dbReference type="HAMAP-Rule" id="MF_01185"/>
    </source>
</evidence>
<comment type="similarity">
    <text evidence="4">Belongs to the FliW family.</text>
</comment>
<dbReference type="PANTHER" id="PTHR39190:SF1">
    <property type="entry name" value="FLAGELLAR ASSEMBLY FACTOR FLIW"/>
    <property type="match status" value="1"/>
</dbReference>
<dbReference type="Pfam" id="PF02623">
    <property type="entry name" value="FliW"/>
    <property type="match status" value="1"/>
</dbReference>
<dbReference type="GO" id="GO:0044780">
    <property type="term" value="P:bacterial-type flagellum assembly"/>
    <property type="evidence" value="ECO:0007669"/>
    <property type="project" value="UniProtKB-UniRule"/>
</dbReference>
<dbReference type="EMBL" id="JAAIKC010000011">
    <property type="protein sequence ID" value="NEW08851.1"/>
    <property type="molecule type" value="Genomic_DNA"/>
</dbReference>
<organism evidence="5">
    <name type="scientific">Paenibacillus sp. SYP-B3998</name>
    <dbReference type="NCBI Taxonomy" id="2678564"/>
    <lineage>
        <taxon>Bacteria</taxon>
        <taxon>Bacillati</taxon>
        <taxon>Bacillota</taxon>
        <taxon>Bacilli</taxon>
        <taxon>Bacillales</taxon>
        <taxon>Paenibacillaceae</taxon>
        <taxon>Paenibacillus</taxon>
    </lineage>
</organism>
<keyword evidence="5" id="KW-0282">Flagellum</keyword>
<evidence type="ECO:0000256" key="3">
    <source>
        <dbReference type="ARBA" id="ARBA00022845"/>
    </source>
</evidence>
<dbReference type="NCBIfam" id="NF009793">
    <property type="entry name" value="PRK13285.1-1"/>
    <property type="match status" value="1"/>
</dbReference>
<dbReference type="SUPFAM" id="SSF141457">
    <property type="entry name" value="BH3618-like"/>
    <property type="match status" value="1"/>
</dbReference>
<dbReference type="GO" id="GO:0006417">
    <property type="term" value="P:regulation of translation"/>
    <property type="evidence" value="ECO:0007669"/>
    <property type="project" value="UniProtKB-KW"/>
</dbReference>
<reference evidence="5" key="1">
    <citation type="submission" date="2020-02" db="EMBL/GenBank/DDBJ databases">
        <authorList>
            <person name="Shen X.-R."/>
            <person name="Zhang Y.-X."/>
        </authorList>
    </citation>
    <scope>NUCLEOTIDE SEQUENCE</scope>
    <source>
        <strain evidence="5">SYP-B3998</strain>
    </source>
</reference>
<dbReference type="AlphaFoldDB" id="A0A6G4A4V3"/>